<gene>
    <name evidence="1" type="ORF">KUH32_11505</name>
</gene>
<dbReference type="RefSeq" id="WP_217778517.1">
    <property type="nucleotide sequence ID" value="NZ_JAHRWL010000002.1"/>
</dbReference>
<proteinExistence type="predicted"/>
<reference evidence="1" key="1">
    <citation type="submission" date="2021-06" db="EMBL/GenBank/DDBJ databases">
        <title>Thalassococcus sp. CAU 1522 isolated from sea sand, Republic of Korea.</title>
        <authorList>
            <person name="Kim W."/>
        </authorList>
    </citation>
    <scope>NUCLEOTIDE SEQUENCE</scope>
    <source>
        <strain evidence="1">CAU 1522</strain>
    </source>
</reference>
<comment type="caution">
    <text evidence="1">The sequence shown here is derived from an EMBL/GenBank/DDBJ whole genome shotgun (WGS) entry which is preliminary data.</text>
</comment>
<dbReference type="EMBL" id="JAHRWL010000002">
    <property type="protein sequence ID" value="MBV2360404.1"/>
    <property type="molecule type" value="Genomic_DNA"/>
</dbReference>
<evidence type="ECO:0000313" key="2">
    <source>
        <dbReference type="Proteomes" id="UP001166293"/>
    </source>
</evidence>
<organism evidence="1 2">
    <name type="scientific">Thalassococcus arenae</name>
    <dbReference type="NCBI Taxonomy" id="2851652"/>
    <lineage>
        <taxon>Bacteria</taxon>
        <taxon>Pseudomonadati</taxon>
        <taxon>Pseudomonadota</taxon>
        <taxon>Alphaproteobacteria</taxon>
        <taxon>Rhodobacterales</taxon>
        <taxon>Roseobacteraceae</taxon>
        <taxon>Thalassococcus</taxon>
    </lineage>
</organism>
<keyword evidence="2" id="KW-1185">Reference proteome</keyword>
<dbReference type="Proteomes" id="UP001166293">
    <property type="component" value="Unassembled WGS sequence"/>
</dbReference>
<protein>
    <submittedName>
        <fullName evidence="1">Uncharacterized protein</fullName>
    </submittedName>
</protein>
<sequence length="112" mass="12217">MPHGTKIATCTYCGTRAALVLTGTVRHELSCSACGAPLHDLKMLPLGQVDAAAHTPPAPGRKKRPEVHATPLPVWERAAQSGGLKRKKKKKRKSLAKRFFDEAFDALEDIFD</sequence>
<accession>A0ABS6N8S4</accession>
<evidence type="ECO:0000313" key="1">
    <source>
        <dbReference type="EMBL" id="MBV2360404.1"/>
    </source>
</evidence>
<name>A0ABS6N8S4_9RHOB</name>